<dbReference type="PANTHER" id="PTHR48081">
    <property type="entry name" value="AB HYDROLASE SUPERFAMILY PROTEIN C4A8.06C"/>
    <property type="match status" value="1"/>
</dbReference>
<dbReference type="Pfam" id="PF07859">
    <property type="entry name" value="Abhydrolase_3"/>
    <property type="match status" value="1"/>
</dbReference>
<dbReference type="AlphaFoldDB" id="A0A854Q5J8"/>
<dbReference type="Gene3D" id="3.40.50.1820">
    <property type="entry name" value="alpha/beta hydrolase"/>
    <property type="match status" value="1"/>
</dbReference>
<evidence type="ECO:0000259" key="3">
    <source>
        <dbReference type="Pfam" id="PF07859"/>
    </source>
</evidence>
<proteinExistence type="predicted"/>
<reference evidence="4 5" key="1">
    <citation type="submission" date="2017-06" db="EMBL/GenBank/DDBJ databases">
        <title>Global population genomics of the pathogenic fungus Cryptococcus neoformans var. grubii.</title>
        <authorList>
            <person name="Cuomo C."/>
            <person name="Litvintseva A."/>
            <person name="Chen Y."/>
            <person name="Young S."/>
            <person name="Zeng Q."/>
            <person name="Chapman S."/>
            <person name="Gujja S."/>
            <person name="Saif S."/>
            <person name="Birren B."/>
        </authorList>
    </citation>
    <scope>NUCLEOTIDE SEQUENCE [LARGE SCALE GENOMIC DNA]</scope>
    <source>
        <strain evidence="4 5">Tu259-1</strain>
    </source>
</reference>
<evidence type="ECO:0000313" key="5">
    <source>
        <dbReference type="Proteomes" id="UP000199727"/>
    </source>
</evidence>
<evidence type="ECO:0000256" key="2">
    <source>
        <dbReference type="SAM" id="MobiDB-lite"/>
    </source>
</evidence>
<organism evidence="4 5">
    <name type="scientific">Cryptococcus neoformans Tu259-1</name>
    <dbReference type="NCBI Taxonomy" id="1230072"/>
    <lineage>
        <taxon>Eukaryota</taxon>
        <taxon>Fungi</taxon>
        <taxon>Dikarya</taxon>
        <taxon>Basidiomycota</taxon>
        <taxon>Agaricomycotina</taxon>
        <taxon>Tremellomycetes</taxon>
        <taxon>Tremellales</taxon>
        <taxon>Cryptococcaceae</taxon>
        <taxon>Cryptococcus</taxon>
        <taxon>Cryptococcus neoformans species complex</taxon>
    </lineage>
</organism>
<keyword evidence="1" id="KW-0378">Hydrolase</keyword>
<accession>A0A854Q5J8</accession>
<dbReference type="InterPro" id="IPR029058">
    <property type="entry name" value="AB_hydrolase_fold"/>
</dbReference>
<protein>
    <recommendedName>
        <fullName evidence="3">Alpha/beta hydrolase fold-3 domain-containing protein</fullName>
    </recommendedName>
</protein>
<feature type="domain" description="Alpha/beta hydrolase fold-3" evidence="3">
    <location>
        <begin position="160"/>
        <end position="250"/>
    </location>
</feature>
<dbReference type="InterPro" id="IPR013094">
    <property type="entry name" value="AB_hydrolase_3"/>
</dbReference>
<dbReference type="Proteomes" id="UP000199727">
    <property type="component" value="Unassembled WGS sequence"/>
</dbReference>
<dbReference type="EMBL" id="AMKT01000098">
    <property type="protein sequence ID" value="OXG11544.1"/>
    <property type="molecule type" value="Genomic_DNA"/>
</dbReference>
<evidence type="ECO:0000256" key="1">
    <source>
        <dbReference type="ARBA" id="ARBA00022801"/>
    </source>
</evidence>
<feature type="region of interest" description="Disordered" evidence="2">
    <location>
        <begin position="297"/>
        <end position="321"/>
    </location>
</feature>
<name>A0A854Q5J8_CRYNE</name>
<evidence type="ECO:0000313" key="4">
    <source>
        <dbReference type="EMBL" id="OXG11544.1"/>
    </source>
</evidence>
<dbReference type="PANTHER" id="PTHR48081:SF5">
    <property type="entry name" value="ALPHA_BETA HYDROLASE FOLD-3 DOMAIN-CONTAINING PROTEIN"/>
    <property type="match status" value="1"/>
</dbReference>
<comment type="caution">
    <text evidence="4">The sequence shown here is derived from an EMBL/GenBank/DDBJ whole genome shotgun (WGS) entry which is preliminary data.</text>
</comment>
<gene>
    <name evidence="4" type="ORF">C361_06651</name>
</gene>
<dbReference type="InterPro" id="IPR050300">
    <property type="entry name" value="GDXG_lipolytic_enzyme"/>
</dbReference>
<sequence>MPSHGLVMRYMYIWSTFANQLPQNIGPRVLIIMLFLELSPTLNKLLDLFTFPIAHFIVSYRIYIAINRRRILANSYSWHRVAARDLKENTLPKTSIKYTEDCDLKKIGCPPFVEPEYSPEVLEKTRGITIRETVPSFWIQKRGGKPELDRAASPGERAIFFIVGGGYMVGHPLRLHTAWSLAKMTNARVFCVNYHKSLSDATAFPCPLLDTLAGIQYLVEQKDFETENIMLCGDSAGANACLALARCLGEMEDLGSKRFGQVGSLCLQSYQSQSLHRRVSFLLVLSVLILDFRTTSSTQQHPTSPPILVISPTKPTPTSRPPLQPLAHSLTLLDMGSKSIFQQVLQRRCTMKS</sequence>
<dbReference type="GO" id="GO:0016787">
    <property type="term" value="F:hydrolase activity"/>
    <property type="evidence" value="ECO:0007669"/>
    <property type="project" value="UniProtKB-KW"/>
</dbReference>
<dbReference type="SUPFAM" id="SSF53474">
    <property type="entry name" value="alpha/beta-Hydrolases"/>
    <property type="match status" value="1"/>
</dbReference>